<dbReference type="Proteomes" id="UP000824596">
    <property type="component" value="Unassembled WGS sequence"/>
</dbReference>
<name>A0A9P8MSG2_9HYPO</name>
<dbReference type="EMBL" id="JAIZPD010000012">
    <property type="protein sequence ID" value="KAH0959624.1"/>
    <property type="molecule type" value="Genomic_DNA"/>
</dbReference>
<comment type="subcellular location">
    <subcellularLocation>
        <location evidence="1">Secreted</location>
    </subcellularLocation>
</comment>
<dbReference type="GO" id="GO:0005576">
    <property type="term" value="C:extracellular region"/>
    <property type="evidence" value="ECO:0007669"/>
    <property type="project" value="UniProtKB-SubCell"/>
</dbReference>
<dbReference type="CDD" id="cd22778">
    <property type="entry name" value="DPBB_CEPL-like"/>
    <property type="match status" value="1"/>
</dbReference>
<dbReference type="Gene3D" id="2.40.40.10">
    <property type="entry name" value="RlpA-like domain"/>
    <property type="match status" value="1"/>
</dbReference>
<keyword evidence="6" id="KW-1185">Reference proteome</keyword>
<evidence type="ECO:0000313" key="6">
    <source>
        <dbReference type="Proteomes" id="UP000824596"/>
    </source>
</evidence>
<dbReference type="AlphaFoldDB" id="A0A9P8MSG2"/>
<comment type="caution">
    <text evidence="5">The sequence shown here is derived from an EMBL/GenBank/DDBJ whole genome shotgun (WGS) entry which is preliminary data.</text>
</comment>
<organism evidence="5 6">
    <name type="scientific">Hirsutella rhossiliensis</name>
    <dbReference type="NCBI Taxonomy" id="111463"/>
    <lineage>
        <taxon>Eukaryota</taxon>
        <taxon>Fungi</taxon>
        <taxon>Dikarya</taxon>
        <taxon>Ascomycota</taxon>
        <taxon>Pezizomycotina</taxon>
        <taxon>Sordariomycetes</taxon>
        <taxon>Hypocreomycetidae</taxon>
        <taxon>Hypocreales</taxon>
        <taxon>Ophiocordycipitaceae</taxon>
        <taxon>Hirsutella</taxon>
    </lineage>
</organism>
<accession>A0A9P8MSG2</accession>
<evidence type="ECO:0000313" key="5">
    <source>
        <dbReference type="EMBL" id="KAH0959624.1"/>
    </source>
</evidence>
<dbReference type="InterPro" id="IPR036908">
    <property type="entry name" value="RlpA-like_sf"/>
</dbReference>
<comment type="similarity">
    <text evidence="2">Belongs to the cerato-platanin family.</text>
</comment>
<proteinExistence type="inferred from homology"/>
<dbReference type="RefSeq" id="XP_044717137.1">
    <property type="nucleotide sequence ID" value="XM_044867877.1"/>
</dbReference>
<evidence type="ECO:0000256" key="2">
    <source>
        <dbReference type="ARBA" id="ARBA00010421"/>
    </source>
</evidence>
<dbReference type="GeneID" id="68358535"/>
<feature type="signal peptide" evidence="4">
    <location>
        <begin position="1"/>
        <end position="18"/>
    </location>
</feature>
<evidence type="ECO:0000256" key="3">
    <source>
        <dbReference type="ARBA" id="ARBA00022525"/>
    </source>
</evidence>
<reference evidence="5" key="1">
    <citation type="submission" date="2021-09" db="EMBL/GenBank/DDBJ databases">
        <title>A high-quality genome of the endoparasitic fungus Hirsutella rhossiliensis with a comparison of Hirsutella genomes reveals transposable elements contributing to genome size variation.</title>
        <authorList>
            <person name="Lin R."/>
            <person name="Jiao Y."/>
            <person name="Sun X."/>
            <person name="Ling J."/>
            <person name="Xie B."/>
            <person name="Cheng X."/>
        </authorList>
    </citation>
    <scope>NUCLEOTIDE SEQUENCE</scope>
    <source>
        <strain evidence="5">HR02</strain>
    </source>
</reference>
<dbReference type="SUPFAM" id="SSF50685">
    <property type="entry name" value="Barwin-like endoglucanases"/>
    <property type="match status" value="1"/>
</dbReference>
<protein>
    <submittedName>
        <fullName evidence="5">Cerato-platanin domain-containing protein</fullName>
    </submittedName>
</protein>
<keyword evidence="3" id="KW-0964">Secreted</keyword>
<keyword evidence="4" id="KW-0732">Signal</keyword>
<dbReference type="OrthoDB" id="4898945at2759"/>
<evidence type="ECO:0000256" key="1">
    <source>
        <dbReference type="ARBA" id="ARBA00004613"/>
    </source>
</evidence>
<evidence type="ECO:0000256" key="4">
    <source>
        <dbReference type="SAM" id="SignalP"/>
    </source>
</evidence>
<sequence length="138" mass="14741">MQLSQIFSLAALASVVSAITVSYDPGYDNRDRSLTAVSCSDGPNGLMTRKSWRKQGDIPVFPFIGGAQVIAGWGSPNCGTCWKLEFQGQSINVLAIDHTDAGFNIAQAAMDKLTNNQAVQLGRIDAKATQIDSKKCGM</sequence>
<dbReference type="Pfam" id="PF07249">
    <property type="entry name" value="Cerato-platanin"/>
    <property type="match status" value="1"/>
</dbReference>
<feature type="chain" id="PRO_5040228996" evidence="4">
    <location>
        <begin position="19"/>
        <end position="138"/>
    </location>
</feature>
<dbReference type="InterPro" id="IPR010829">
    <property type="entry name" value="Cerato-platanin"/>
</dbReference>
<gene>
    <name evidence="5" type="ORF">HRG_09406</name>
</gene>